<sequence>MTHYKLTFQLGDLILFSKTIRVNTEHPAMSLAEQPLSDLSQLNFTQEDNPQFFPRVFVQQASPFNKISKHANQIIYVRARLNNYAINLERFNSFEQYLAKFSAKSRSTLKRKVKKAVNSGVIMRTFCTPDDVDIFLRDARFIGNKTYQKKLFDAAIPETSQFKEAVIKQAQQGCLLAAILYKENEPIAYLYCPQKNQSYMYTYLGYLPKYQQYSPGTVLQYLLLEHIFSLTNKAKYFDFTEGDGEHKKLFSSELVSCCNCLVINNNSSDYFWLKLQCYFDTFSAFIGKILSKLRVKQTVKRLIRRST</sequence>
<dbReference type="InterPro" id="IPR016181">
    <property type="entry name" value="Acyl_CoA_acyltransferase"/>
</dbReference>
<dbReference type="SUPFAM" id="SSF55729">
    <property type="entry name" value="Acyl-CoA N-acyltransferases (Nat)"/>
    <property type="match status" value="1"/>
</dbReference>
<feature type="domain" description="BioF2-like acetyltransferase" evidence="1">
    <location>
        <begin position="104"/>
        <end position="248"/>
    </location>
</feature>
<dbReference type="Proteomes" id="UP000290244">
    <property type="component" value="Chromosome"/>
</dbReference>
<organism evidence="2 3">
    <name type="scientific">Litorilituus sediminis</name>
    <dbReference type="NCBI Taxonomy" id="718192"/>
    <lineage>
        <taxon>Bacteria</taxon>
        <taxon>Pseudomonadati</taxon>
        <taxon>Pseudomonadota</taxon>
        <taxon>Gammaproteobacteria</taxon>
        <taxon>Alteromonadales</taxon>
        <taxon>Colwelliaceae</taxon>
        <taxon>Litorilituus</taxon>
    </lineage>
</organism>
<dbReference type="Pfam" id="PF13480">
    <property type="entry name" value="Acetyltransf_6"/>
    <property type="match status" value="1"/>
</dbReference>
<protein>
    <submittedName>
        <fullName evidence="2">GNAT family N-acetyltransferase</fullName>
    </submittedName>
</protein>
<dbReference type="EMBL" id="CP034759">
    <property type="protein sequence ID" value="QBG36349.1"/>
    <property type="molecule type" value="Genomic_DNA"/>
</dbReference>
<dbReference type="InterPro" id="IPR038740">
    <property type="entry name" value="BioF2-like_GNAT_dom"/>
</dbReference>
<gene>
    <name evidence="2" type="ORF">EMK97_11800</name>
</gene>
<evidence type="ECO:0000259" key="1">
    <source>
        <dbReference type="Pfam" id="PF13480"/>
    </source>
</evidence>
<evidence type="ECO:0000313" key="2">
    <source>
        <dbReference type="EMBL" id="QBG36349.1"/>
    </source>
</evidence>
<evidence type="ECO:0000313" key="3">
    <source>
        <dbReference type="Proteomes" id="UP000290244"/>
    </source>
</evidence>
<dbReference type="AlphaFoldDB" id="A0A4P6P7W8"/>
<dbReference type="GO" id="GO:0016740">
    <property type="term" value="F:transferase activity"/>
    <property type="evidence" value="ECO:0007669"/>
    <property type="project" value="UniProtKB-KW"/>
</dbReference>
<name>A0A4P6P7W8_9GAMM</name>
<keyword evidence="3" id="KW-1185">Reference proteome</keyword>
<reference evidence="2 3" key="1">
    <citation type="submission" date="2018-12" db="EMBL/GenBank/DDBJ databases">
        <title>Complete genome of Litorilituus sediminis.</title>
        <authorList>
            <person name="Liu A."/>
            <person name="Rong J."/>
        </authorList>
    </citation>
    <scope>NUCLEOTIDE SEQUENCE [LARGE SCALE GENOMIC DNA]</scope>
    <source>
        <strain evidence="2 3">JCM 17549</strain>
    </source>
</reference>
<accession>A0A4P6P7W8</accession>
<keyword evidence="2" id="KW-0808">Transferase</keyword>
<dbReference type="Gene3D" id="3.40.630.30">
    <property type="match status" value="1"/>
</dbReference>
<dbReference type="OrthoDB" id="208468at2"/>
<proteinExistence type="predicted"/>
<dbReference type="KEGG" id="lsd:EMK97_11800"/>